<feature type="transmembrane region" description="Helical" evidence="2">
    <location>
        <begin position="61"/>
        <end position="88"/>
    </location>
</feature>
<feature type="transmembrane region" description="Helical" evidence="2">
    <location>
        <begin position="108"/>
        <end position="131"/>
    </location>
</feature>
<name>A0ABR1JQU6_9AGAR</name>
<protein>
    <submittedName>
        <fullName evidence="3">Uncharacterized protein</fullName>
    </submittedName>
</protein>
<feature type="transmembrane region" description="Helical" evidence="2">
    <location>
        <begin position="31"/>
        <end position="49"/>
    </location>
</feature>
<dbReference type="Proteomes" id="UP001498398">
    <property type="component" value="Unassembled WGS sequence"/>
</dbReference>
<proteinExistence type="predicted"/>
<organism evidence="3 4">
    <name type="scientific">Marasmiellus scandens</name>
    <dbReference type="NCBI Taxonomy" id="2682957"/>
    <lineage>
        <taxon>Eukaryota</taxon>
        <taxon>Fungi</taxon>
        <taxon>Dikarya</taxon>
        <taxon>Basidiomycota</taxon>
        <taxon>Agaricomycotina</taxon>
        <taxon>Agaricomycetes</taxon>
        <taxon>Agaricomycetidae</taxon>
        <taxon>Agaricales</taxon>
        <taxon>Marasmiineae</taxon>
        <taxon>Omphalotaceae</taxon>
        <taxon>Marasmiellus</taxon>
    </lineage>
</organism>
<evidence type="ECO:0000256" key="2">
    <source>
        <dbReference type="SAM" id="Phobius"/>
    </source>
</evidence>
<comment type="caution">
    <text evidence="3">The sequence shown here is derived from an EMBL/GenBank/DDBJ whole genome shotgun (WGS) entry which is preliminary data.</text>
</comment>
<keyword evidence="4" id="KW-1185">Reference proteome</keyword>
<reference evidence="3 4" key="1">
    <citation type="submission" date="2024-01" db="EMBL/GenBank/DDBJ databases">
        <title>A draft genome for the cacao thread blight pathogen Marasmiellus scandens.</title>
        <authorList>
            <person name="Baruah I.K."/>
            <person name="Leung J."/>
            <person name="Bukari Y."/>
            <person name="Amoako-Attah I."/>
            <person name="Meinhardt L.W."/>
            <person name="Bailey B.A."/>
            <person name="Cohen S.P."/>
        </authorList>
    </citation>
    <scope>NUCLEOTIDE SEQUENCE [LARGE SCALE GENOMIC DNA]</scope>
    <source>
        <strain evidence="3 4">GH-19</strain>
    </source>
</reference>
<keyword evidence="2" id="KW-1133">Transmembrane helix</keyword>
<keyword evidence="2" id="KW-0812">Transmembrane</keyword>
<keyword evidence="2" id="KW-0472">Membrane</keyword>
<accession>A0ABR1JQU6</accession>
<feature type="region of interest" description="Disordered" evidence="1">
    <location>
        <begin position="337"/>
        <end position="359"/>
    </location>
</feature>
<feature type="transmembrane region" description="Helical" evidence="2">
    <location>
        <begin position="143"/>
        <end position="161"/>
    </location>
</feature>
<feature type="transmembrane region" description="Helical" evidence="2">
    <location>
        <begin position="222"/>
        <end position="242"/>
    </location>
</feature>
<evidence type="ECO:0000313" key="4">
    <source>
        <dbReference type="Proteomes" id="UP001498398"/>
    </source>
</evidence>
<feature type="compositionally biased region" description="Polar residues" evidence="1">
    <location>
        <begin position="338"/>
        <end position="359"/>
    </location>
</feature>
<evidence type="ECO:0000313" key="3">
    <source>
        <dbReference type="EMBL" id="KAK7464345.1"/>
    </source>
</evidence>
<sequence>MTDGIPDGMSLVSDDQFLEVRTRFAETASGVGVYGAYAILLVITTYTLIKQGLRNSRARRILLAIVWFMFINSTIVGMVYISFFVMGINLLQRTRPNPPTSDDFDRLYIVLIIFGNINFILGDGIVVWRAWVLYPDNKKVRGFLTLCMIGSIVATIVETIFSIKEVPHIHEEREGPGTLWFFLPLLATNLVATLLVAYKVWSYRSTWSDSTNVKAVTGKSSVEKIMVVMVESGILFCLYWIISMLSALRVVGTLGHELLECILPQLEGIYLTLVILLVASQRESGGSASATMGFDEFSTIDFATREQTNFSQAAYQSHGRTTVPRIGGSFVERVKETPQWSLTHSSRSSDIETGSSQVN</sequence>
<feature type="transmembrane region" description="Helical" evidence="2">
    <location>
        <begin position="181"/>
        <end position="201"/>
    </location>
</feature>
<dbReference type="EMBL" id="JBANRG010000008">
    <property type="protein sequence ID" value="KAK7464345.1"/>
    <property type="molecule type" value="Genomic_DNA"/>
</dbReference>
<evidence type="ECO:0000256" key="1">
    <source>
        <dbReference type="SAM" id="MobiDB-lite"/>
    </source>
</evidence>
<gene>
    <name evidence="3" type="ORF">VKT23_006512</name>
</gene>